<evidence type="ECO:0000313" key="2">
    <source>
        <dbReference type="Proteomes" id="UP000317648"/>
    </source>
</evidence>
<protein>
    <recommendedName>
        <fullName evidence="3">DUF2997 domain-containing protein</fullName>
    </recommendedName>
</protein>
<organism evidence="1 2">
    <name type="scientific">Lignipirellula cremea</name>
    <dbReference type="NCBI Taxonomy" id="2528010"/>
    <lineage>
        <taxon>Bacteria</taxon>
        <taxon>Pseudomonadati</taxon>
        <taxon>Planctomycetota</taxon>
        <taxon>Planctomycetia</taxon>
        <taxon>Pirellulales</taxon>
        <taxon>Pirellulaceae</taxon>
        <taxon>Lignipirellula</taxon>
    </lineage>
</organism>
<dbReference type="InterPro" id="IPR021375">
    <property type="entry name" value="DUF2997"/>
</dbReference>
<evidence type="ECO:0008006" key="3">
    <source>
        <dbReference type="Google" id="ProtNLM"/>
    </source>
</evidence>
<dbReference type="Pfam" id="PF11211">
    <property type="entry name" value="DUF2997"/>
    <property type="match status" value="1"/>
</dbReference>
<dbReference type="KEGG" id="lcre:Pla8534_66590"/>
<dbReference type="OrthoDB" id="288620at2"/>
<proteinExistence type="predicted"/>
<keyword evidence="2" id="KW-1185">Reference proteome</keyword>
<name>A0A518E3V8_9BACT</name>
<gene>
    <name evidence="1" type="ORF">Pla8534_66590</name>
</gene>
<sequence length="65" mass="7214">MSSKTIEIIVTPNGQTRVETKGFAGSECRDASRFIESALGQQTDEVLKAEFHQTTSQQQQVRQGE</sequence>
<dbReference type="AlphaFoldDB" id="A0A518E3V8"/>
<reference evidence="1 2" key="1">
    <citation type="submission" date="2019-02" db="EMBL/GenBank/DDBJ databases">
        <title>Deep-cultivation of Planctomycetes and their phenomic and genomic characterization uncovers novel biology.</title>
        <authorList>
            <person name="Wiegand S."/>
            <person name="Jogler M."/>
            <person name="Boedeker C."/>
            <person name="Pinto D."/>
            <person name="Vollmers J."/>
            <person name="Rivas-Marin E."/>
            <person name="Kohn T."/>
            <person name="Peeters S.H."/>
            <person name="Heuer A."/>
            <person name="Rast P."/>
            <person name="Oberbeckmann S."/>
            <person name="Bunk B."/>
            <person name="Jeske O."/>
            <person name="Meyerdierks A."/>
            <person name="Storesund J.E."/>
            <person name="Kallscheuer N."/>
            <person name="Luecker S."/>
            <person name="Lage O.M."/>
            <person name="Pohl T."/>
            <person name="Merkel B.J."/>
            <person name="Hornburger P."/>
            <person name="Mueller R.-W."/>
            <person name="Bruemmer F."/>
            <person name="Labrenz M."/>
            <person name="Spormann A.M."/>
            <person name="Op den Camp H."/>
            <person name="Overmann J."/>
            <person name="Amann R."/>
            <person name="Jetten M.S.M."/>
            <person name="Mascher T."/>
            <person name="Medema M.H."/>
            <person name="Devos D.P."/>
            <person name="Kaster A.-K."/>
            <person name="Ovreas L."/>
            <person name="Rohde M."/>
            <person name="Galperin M.Y."/>
            <person name="Jogler C."/>
        </authorList>
    </citation>
    <scope>NUCLEOTIDE SEQUENCE [LARGE SCALE GENOMIC DNA]</scope>
    <source>
        <strain evidence="1 2">Pla85_3_4</strain>
    </source>
</reference>
<accession>A0A518E3V8</accession>
<dbReference type="RefSeq" id="WP_145058307.1">
    <property type="nucleotide sequence ID" value="NZ_CP036433.1"/>
</dbReference>
<dbReference type="EMBL" id="CP036433">
    <property type="protein sequence ID" value="QDU98785.1"/>
    <property type="molecule type" value="Genomic_DNA"/>
</dbReference>
<evidence type="ECO:0000313" key="1">
    <source>
        <dbReference type="EMBL" id="QDU98785.1"/>
    </source>
</evidence>
<dbReference type="Proteomes" id="UP000317648">
    <property type="component" value="Chromosome"/>
</dbReference>